<dbReference type="InterPro" id="IPR027417">
    <property type="entry name" value="P-loop_NTPase"/>
</dbReference>
<dbReference type="OrthoDB" id="5986190at2759"/>
<dbReference type="Gene3D" id="3.40.50.300">
    <property type="entry name" value="P-loop containing nucleotide triphosphate hydrolases"/>
    <property type="match status" value="1"/>
</dbReference>
<feature type="repeat" description="TPR" evidence="1">
    <location>
        <begin position="534"/>
        <end position="567"/>
    </location>
</feature>
<keyword evidence="1" id="KW-0802">TPR repeat</keyword>
<protein>
    <submittedName>
        <fullName evidence="2">Uncharacterized protein</fullName>
    </submittedName>
</protein>
<reference evidence="2 3" key="1">
    <citation type="submission" date="2020-03" db="EMBL/GenBank/DDBJ databases">
        <title>Draft Genome Sequence of Cudoniella acicularis.</title>
        <authorList>
            <person name="Buettner E."/>
            <person name="Kellner H."/>
        </authorList>
    </citation>
    <scope>NUCLEOTIDE SEQUENCE [LARGE SCALE GENOMIC DNA]</scope>
    <source>
        <strain evidence="2 3">DSM 108380</strain>
    </source>
</reference>
<dbReference type="InterPro" id="IPR019734">
    <property type="entry name" value="TPR_rpt"/>
</dbReference>
<dbReference type="SUPFAM" id="SSF48452">
    <property type="entry name" value="TPR-like"/>
    <property type="match status" value="2"/>
</dbReference>
<name>A0A8H4W1K4_9HELO</name>
<dbReference type="PANTHER" id="PTHR46082">
    <property type="entry name" value="ATP/GTP-BINDING PROTEIN-RELATED"/>
    <property type="match status" value="1"/>
</dbReference>
<evidence type="ECO:0000313" key="2">
    <source>
        <dbReference type="EMBL" id="KAF4630282.1"/>
    </source>
</evidence>
<dbReference type="SUPFAM" id="SSF52540">
    <property type="entry name" value="P-loop containing nucleoside triphosphate hydrolases"/>
    <property type="match status" value="1"/>
</dbReference>
<dbReference type="AlphaFoldDB" id="A0A8H4W1K4"/>
<evidence type="ECO:0000313" key="3">
    <source>
        <dbReference type="Proteomes" id="UP000566819"/>
    </source>
</evidence>
<dbReference type="Proteomes" id="UP000566819">
    <property type="component" value="Unassembled WGS sequence"/>
</dbReference>
<dbReference type="Gene3D" id="1.25.40.10">
    <property type="entry name" value="Tetratricopeptide repeat domain"/>
    <property type="match status" value="1"/>
</dbReference>
<keyword evidence="3" id="KW-1185">Reference proteome</keyword>
<accession>A0A8H4W1K4</accession>
<proteinExistence type="predicted"/>
<dbReference type="PANTHER" id="PTHR46082:SF6">
    <property type="entry name" value="AAA+ ATPASE DOMAIN-CONTAINING PROTEIN-RELATED"/>
    <property type="match status" value="1"/>
</dbReference>
<dbReference type="EMBL" id="JAAMPI010000567">
    <property type="protein sequence ID" value="KAF4630282.1"/>
    <property type="molecule type" value="Genomic_DNA"/>
</dbReference>
<organism evidence="2 3">
    <name type="scientific">Cudoniella acicularis</name>
    <dbReference type="NCBI Taxonomy" id="354080"/>
    <lineage>
        <taxon>Eukaryota</taxon>
        <taxon>Fungi</taxon>
        <taxon>Dikarya</taxon>
        <taxon>Ascomycota</taxon>
        <taxon>Pezizomycotina</taxon>
        <taxon>Leotiomycetes</taxon>
        <taxon>Helotiales</taxon>
        <taxon>Tricladiaceae</taxon>
        <taxon>Cudoniella</taxon>
    </lineage>
</organism>
<gene>
    <name evidence="2" type="ORF">G7Y89_g7861</name>
</gene>
<dbReference type="PROSITE" id="PS50005">
    <property type="entry name" value="TPR"/>
    <property type="match status" value="1"/>
</dbReference>
<comment type="caution">
    <text evidence="2">The sequence shown here is derived from an EMBL/GenBank/DDBJ whole genome shotgun (WGS) entry which is preliminary data.</text>
</comment>
<dbReference type="Pfam" id="PF13374">
    <property type="entry name" value="TPR_10"/>
    <property type="match status" value="1"/>
</dbReference>
<dbReference type="InterPro" id="IPR053137">
    <property type="entry name" value="NLR-like"/>
</dbReference>
<evidence type="ECO:0000256" key="1">
    <source>
        <dbReference type="PROSITE-ProRule" id="PRU00339"/>
    </source>
</evidence>
<dbReference type="InterPro" id="IPR011990">
    <property type="entry name" value="TPR-like_helical_dom_sf"/>
</dbReference>
<dbReference type="Pfam" id="PF13424">
    <property type="entry name" value="TPR_12"/>
    <property type="match status" value="1"/>
</dbReference>
<dbReference type="SMART" id="SM00028">
    <property type="entry name" value="TPR"/>
    <property type="match status" value="3"/>
</dbReference>
<sequence length="703" mass="80296">MSFGFSIGDFIAVAQLASNVVSGARRACGVHDDFTRELTSLHIVLRHLEREVVKPNSILKSDHAERKAELATLVAHCYKVLEVKSRIAIEYCYKFREANPSAHIPWVHGTNKARFEADYKNIARKLKIPRFDDPEIDKLTLVSEWLSDDVSTTWLLVLDNVDDSKLWAQEPASEQKVHPSIPLIQFVPRGRRGPVLFTTRDAHLGKQLVGVKKNLITVLPLKSSEACFLLHSKIGENDNISQSDAVDIVQTLDYLPLAITQAAAYLEQTNMTVAEYLKLLRNGKTDTFDLLKEGIRDFTRDHEIQNSVFQTWKLSFQQISKQSPRAADILSLMALLDRHAIPVIFLRQDGEPEFNFIDAIQKLRAFYLISEETKGSVFSIHRLVQLSVQKWLDHLNELPRWQNTALLTVSSHCPLEFWYADENIRKALHPIIPHMEMVLQYKFEDMGCLLTRAPLLSFSGHYNFGQKKFEVATIQSSEAISIRERYLGPNHVRSLHALVILGVGYWRQGKSADAELILQNMLIHEDMLGLEKTQNIMTTLGAVYYDQGRLGDAVAMYQRVLTRRGKSAKPLDVKILTTLNNIANVYRRQGRLEDAEGLLKEVLIGRNLIYGEKHPTTFKRLMNLAYVYRTQGRHSEMEKMFREALERSEKSLGSKDKNTLAAAYELYYFYTQQGTVPDQALLQKVELLKREPGPPVNLFCDFC</sequence>